<dbReference type="STRING" id="1089455.MOPEL_067_00310"/>
<proteinExistence type="predicted"/>
<dbReference type="RefSeq" id="WP_009482080.1">
    <property type="nucleotide sequence ID" value="NZ_BAFE01000047.1"/>
</dbReference>
<feature type="region of interest" description="Disordered" evidence="1">
    <location>
        <begin position="1"/>
        <end position="31"/>
    </location>
</feature>
<protein>
    <recommendedName>
        <fullName evidence="2">DUF2382 domain-containing protein</fullName>
    </recommendedName>
</protein>
<dbReference type="OrthoDB" id="3712018at2"/>
<dbReference type="PANTHER" id="PTHR38463">
    <property type="entry name" value="STRESS RESPONSE PROTEIN YSNF"/>
    <property type="match status" value="1"/>
</dbReference>
<evidence type="ECO:0000313" key="3">
    <source>
        <dbReference type="EMBL" id="GAB48182.1"/>
    </source>
</evidence>
<dbReference type="eggNOG" id="COG3861">
    <property type="taxonomic scope" value="Bacteria"/>
</dbReference>
<feature type="domain" description="DUF2382" evidence="2">
    <location>
        <begin position="41"/>
        <end position="172"/>
    </location>
</feature>
<evidence type="ECO:0000256" key="1">
    <source>
        <dbReference type="SAM" id="MobiDB-lite"/>
    </source>
</evidence>
<evidence type="ECO:0000313" key="4">
    <source>
        <dbReference type="Proteomes" id="UP000004367"/>
    </source>
</evidence>
<dbReference type="PANTHER" id="PTHR38463:SF1">
    <property type="entry name" value="STRESS RESPONSE PROTEIN YSNF"/>
    <property type="match status" value="1"/>
</dbReference>
<accession>H5UR24</accession>
<dbReference type="EMBL" id="BAFE01000047">
    <property type="protein sequence ID" value="GAB48182.1"/>
    <property type="molecule type" value="Genomic_DNA"/>
</dbReference>
<gene>
    <name evidence="3" type="ORF">MOPEL_067_00310</name>
</gene>
<organism evidence="3 4">
    <name type="scientific">Mobilicoccus pelagius NBRC 104925</name>
    <dbReference type="NCBI Taxonomy" id="1089455"/>
    <lineage>
        <taxon>Bacteria</taxon>
        <taxon>Bacillati</taxon>
        <taxon>Actinomycetota</taxon>
        <taxon>Actinomycetes</taxon>
        <taxon>Micrococcales</taxon>
        <taxon>Dermatophilaceae</taxon>
        <taxon>Mobilicoccus</taxon>
    </lineage>
</organism>
<reference evidence="3 4" key="1">
    <citation type="submission" date="2012-02" db="EMBL/GenBank/DDBJ databases">
        <title>Whole genome shotgun sequence of Mobilicoccus pelagius NBRC 104925.</title>
        <authorList>
            <person name="Yoshida Y."/>
            <person name="Hosoyama A."/>
            <person name="Tsuchikane K."/>
            <person name="Katsumata H."/>
            <person name="Yamazaki S."/>
            <person name="Fujita N."/>
        </authorList>
    </citation>
    <scope>NUCLEOTIDE SEQUENCE [LARGE SCALE GENOMIC DNA]</scope>
    <source>
        <strain evidence="3 4">NBRC 104925</strain>
    </source>
</reference>
<keyword evidence="4" id="KW-1185">Reference proteome</keyword>
<dbReference type="InterPro" id="IPR019060">
    <property type="entry name" value="DUF2382"/>
</dbReference>
<name>H5UR24_9MICO</name>
<comment type="caution">
    <text evidence="3">The sequence shown here is derived from an EMBL/GenBank/DDBJ whole genome shotgun (WGS) entry which is preliminary data.</text>
</comment>
<dbReference type="AlphaFoldDB" id="H5UR24"/>
<dbReference type="Proteomes" id="UP000004367">
    <property type="component" value="Unassembled WGS sequence"/>
</dbReference>
<sequence length="186" mass="20929">MTAGHDMPRDHAHDARLDATRDDHRDLRDTDARDAADGVVLHAEEMRVRTERVPSGRVTFRKRVVTEERTVVVTVRREKLEIIEDHDTTNLDAAPAGDEPSITGDRLAGAGEGADLEEIRRDADGDYEIVLHAEEPVVTLQTVPVERVRISRRTVTETEQVSADLAREQAVVEREAVDEHGRHDHR</sequence>
<evidence type="ECO:0000259" key="2">
    <source>
        <dbReference type="Pfam" id="PF09557"/>
    </source>
</evidence>
<dbReference type="Pfam" id="PF09557">
    <property type="entry name" value="DUF2382"/>
    <property type="match status" value="1"/>
</dbReference>
<dbReference type="InterPro" id="IPR052967">
    <property type="entry name" value="Stress_Response_Assoc"/>
</dbReference>